<keyword evidence="5" id="KW-0012">Acyltransferase</keyword>
<dbReference type="GO" id="GO:0002101">
    <property type="term" value="P:tRNA wobble cytosine modification"/>
    <property type="evidence" value="ECO:0007669"/>
    <property type="project" value="TreeGrafter"/>
</dbReference>
<evidence type="ECO:0000256" key="5">
    <source>
        <dbReference type="ARBA" id="ARBA00023315"/>
    </source>
</evidence>
<evidence type="ECO:0000256" key="1">
    <source>
        <dbReference type="ARBA" id="ARBA00022679"/>
    </source>
</evidence>
<dbReference type="GO" id="GO:1990883">
    <property type="term" value="F:18S rRNA cytidine N-acetyltransferase activity"/>
    <property type="evidence" value="ECO:0007669"/>
    <property type="project" value="TreeGrafter"/>
</dbReference>
<keyword evidence="2" id="KW-0819">tRNA processing</keyword>
<evidence type="ECO:0000259" key="8">
    <source>
        <dbReference type="Pfam" id="PF13718"/>
    </source>
</evidence>
<dbReference type="Gene3D" id="3.40.50.300">
    <property type="entry name" value="P-loop containing nucleotide triphosphate hydrolases"/>
    <property type="match status" value="1"/>
</dbReference>
<feature type="domain" description="TcmA/NAT10 helicase" evidence="6">
    <location>
        <begin position="148"/>
        <end position="193"/>
    </location>
</feature>
<dbReference type="InterPro" id="IPR016181">
    <property type="entry name" value="Acyl_CoA_acyltransferase"/>
</dbReference>
<reference evidence="9 10" key="1">
    <citation type="journal article" date="2011" name="Front. Microbiol.">
        <title>Genomic signatures of strain selection and enhancement in Bacillus atrophaeus var. globigii, a historical biowarfare simulant.</title>
        <authorList>
            <person name="Gibbons H.S."/>
            <person name="Broomall S.M."/>
            <person name="McNew L.A."/>
            <person name="Daligault H."/>
            <person name="Chapman C."/>
            <person name="Bruce D."/>
            <person name="Karavis M."/>
            <person name="Krepps M."/>
            <person name="McGregor P.A."/>
            <person name="Hong C."/>
            <person name="Park K.H."/>
            <person name="Akmal A."/>
            <person name="Feldman A."/>
            <person name="Lin J.S."/>
            <person name="Chang W.E."/>
            <person name="Higgs B.W."/>
            <person name="Demirev P."/>
            <person name="Lindquist J."/>
            <person name="Liem A."/>
            <person name="Fochler E."/>
            <person name="Read T.D."/>
            <person name="Tapia R."/>
            <person name="Johnson S."/>
            <person name="Bishop-Lilly K.A."/>
            <person name="Detter C."/>
            <person name="Han C."/>
            <person name="Sozhamannan S."/>
            <person name="Rosenzweig C.N."/>
            <person name="Skowronski E.W."/>
        </authorList>
    </citation>
    <scope>NUCLEOTIDE SEQUENCE [LARGE SCALE GENOMIC DNA]</scope>
    <source>
        <strain evidence="9 10">TPS4-2</strain>
    </source>
</reference>
<dbReference type="Proteomes" id="UP000288361">
    <property type="component" value="Unassembled WGS sequence"/>
</dbReference>
<dbReference type="GO" id="GO:0000049">
    <property type="term" value="F:tRNA binding"/>
    <property type="evidence" value="ECO:0007669"/>
    <property type="project" value="TreeGrafter"/>
</dbReference>
<dbReference type="EMBL" id="PIQA01000003">
    <property type="protein sequence ID" value="RUO66718.1"/>
    <property type="molecule type" value="Genomic_DNA"/>
</dbReference>
<dbReference type="InterPro" id="IPR007807">
    <property type="entry name" value="TcmA/NAT10_helicase"/>
</dbReference>
<feature type="domain" description="TmcA/NAT10 N-terminal" evidence="7">
    <location>
        <begin position="2"/>
        <end position="90"/>
    </location>
</feature>
<dbReference type="GO" id="GO:0005524">
    <property type="term" value="F:ATP binding"/>
    <property type="evidence" value="ECO:0007669"/>
    <property type="project" value="UniProtKB-KW"/>
</dbReference>
<keyword evidence="3" id="KW-0547">Nucleotide-binding</keyword>
<dbReference type="Pfam" id="PF05127">
    <property type="entry name" value="NAT10_TcmA_helicase"/>
    <property type="match status" value="2"/>
</dbReference>
<dbReference type="InterPro" id="IPR027417">
    <property type="entry name" value="P-loop_NTPase"/>
</dbReference>
<dbReference type="PANTHER" id="PTHR10925">
    <property type="entry name" value="N-ACETYLTRANSFERASE 10"/>
    <property type="match status" value="1"/>
</dbReference>
<dbReference type="SUPFAM" id="SSF55729">
    <property type="entry name" value="Acyl-CoA N-acyltransferases (Nat)"/>
    <property type="match status" value="1"/>
</dbReference>
<dbReference type="GO" id="GO:1904812">
    <property type="term" value="P:rRNA acetylation involved in maturation of SSU-rRNA"/>
    <property type="evidence" value="ECO:0007669"/>
    <property type="project" value="TreeGrafter"/>
</dbReference>
<protein>
    <submittedName>
        <fullName evidence="9">tRNA cytosine(34) acetyltransferase TmcA</fullName>
    </submittedName>
</protein>
<evidence type="ECO:0000256" key="3">
    <source>
        <dbReference type="ARBA" id="ARBA00022741"/>
    </source>
</evidence>
<dbReference type="GO" id="GO:0051391">
    <property type="term" value="P:tRNA acetylation"/>
    <property type="evidence" value="ECO:0007669"/>
    <property type="project" value="TreeGrafter"/>
</dbReference>
<evidence type="ECO:0000256" key="4">
    <source>
        <dbReference type="ARBA" id="ARBA00022840"/>
    </source>
</evidence>
<evidence type="ECO:0000313" key="9">
    <source>
        <dbReference type="EMBL" id="RUO66718.1"/>
    </source>
</evidence>
<dbReference type="RefSeq" id="WP_126751871.1">
    <property type="nucleotide sequence ID" value="NZ_JBHUMT010000013.1"/>
</dbReference>
<dbReference type="InterPro" id="IPR032672">
    <property type="entry name" value="TmcA/NAT10/Kre33"/>
</dbReference>
<organism evidence="9 10">
    <name type="scientific">Idiomarina piscisalsi</name>
    <dbReference type="NCBI Taxonomy" id="1096243"/>
    <lineage>
        <taxon>Bacteria</taxon>
        <taxon>Pseudomonadati</taxon>
        <taxon>Pseudomonadota</taxon>
        <taxon>Gammaproteobacteria</taxon>
        <taxon>Alteromonadales</taxon>
        <taxon>Idiomarinaceae</taxon>
        <taxon>Idiomarina</taxon>
    </lineage>
</organism>
<comment type="caution">
    <text evidence="9">The sequence shown here is derived from an EMBL/GenBank/DDBJ whole genome shotgun (WGS) entry which is preliminary data.</text>
</comment>
<sequence length="609" mass="68022">MERGSFRQLKLLKTASQWQQACQTRSSQSLILSPEDPDADAHLNRYRDYLGHEFENVLLDCQAGLNADAICALCGTIVGGGELIILLPSDNSAMVERLLNFASQYFSNNALPANASESFKKAQTEHQALVEVLTSEFINEDSLHTHILVAERGRGKSTLLGKALAEVSATCPGTEVIVTAPRKANAQVLLKQAPTATFKAWDKLLEQPGDSTKRLIIDEAAGIPLWATEKLCQKFTPWLLATTVSGYEGCGRGFAIHFQQWAEKHLPKVKNHRLSAPMRWPENDPLEQWLTDTFLMDETATSLTPELVDGQFVEHASQLQENTLRQCFQLLLNAHYQSSPNDLNLLLSDPLHRLAYTRQNGEVVAVAWLIEEGPVPSELHTPILQGKRRPKGNLLPQAIGYFLQQSWALSACWLRVARIAVPAGLRHQGYASELLDFIRQHPSYKHIDKIGTSFAWEPGVAKFWEANGFVPWRTSHRLDSVSARPAAIYVKANGMGDTPGSDASLTDDISRWATAEQNWLINAHSEIPKNLITNPVLHLLVKAYVNERIPFDAAHFALAVYYQNKRPTDELTQCLSRPACSLKQLTYYYDCSSKQQANVKLRKDTARLV</sequence>
<name>A0A432YTS1_9GAMM</name>
<evidence type="ECO:0000256" key="2">
    <source>
        <dbReference type="ARBA" id="ARBA00022694"/>
    </source>
</evidence>
<feature type="domain" description="N-acetyltransferase" evidence="8">
    <location>
        <begin position="328"/>
        <end position="441"/>
    </location>
</feature>
<evidence type="ECO:0000259" key="6">
    <source>
        <dbReference type="Pfam" id="PF05127"/>
    </source>
</evidence>
<dbReference type="Gene3D" id="3.40.50.11040">
    <property type="match status" value="1"/>
</dbReference>
<dbReference type="InterPro" id="IPR013562">
    <property type="entry name" value="TmcA/NAT10_N"/>
</dbReference>
<proteinExistence type="predicted"/>
<evidence type="ECO:0000313" key="10">
    <source>
        <dbReference type="Proteomes" id="UP000288361"/>
    </source>
</evidence>
<accession>A0A432YTS1</accession>
<evidence type="ECO:0000259" key="7">
    <source>
        <dbReference type="Pfam" id="PF08351"/>
    </source>
</evidence>
<gene>
    <name evidence="9" type="ORF">CWI73_05400</name>
</gene>
<dbReference type="AlphaFoldDB" id="A0A432YTS1"/>
<dbReference type="PANTHER" id="PTHR10925:SF5">
    <property type="entry name" value="RNA CYTIDINE ACETYLTRANSFERASE"/>
    <property type="match status" value="1"/>
</dbReference>
<keyword evidence="1 9" id="KW-0808">Transferase</keyword>
<feature type="domain" description="TcmA/NAT10 helicase" evidence="6">
    <location>
        <begin position="195"/>
        <end position="297"/>
    </location>
</feature>
<dbReference type="InterPro" id="IPR000182">
    <property type="entry name" value="GNAT_dom"/>
</dbReference>
<dbReference type="Pfam" id="PF08351">
    <property type="entry name" value="TmcA_N"/>
    <property type="match status" value="1"/>
</dbReference>
<dbReference type="SUPFAM" id="SSF52540">
    <property type="entry name" value="P-loop containing nucleoside triphosphate hydrolases"/>
    <property type="match status" value="1"/>
</dbReference>
<keyword evidence="4" id="KW-0067">ATP-binding</keyword>
<dbReference type="Gene3D" id="3.40.630.30">
    <property type="match status" value="1"/>
</dbReference>
<dbReference type="Pfam" id="PF13718">
    <property type="entry name" value="GNAT_acetyltr_2"/>
    <property type="match status" value="1"/>
</dbReference>
<dbReference type="GO" id="GO:0051392">
    <property type="term" value="F:tRNA cytidine N4-acetyltransferase activity"/>
    <property type="evidence" value="ECO:0007669"/>
    <property type="project" value="TreeGrafter"/>
</dbReference>